<comment type="similarity">
    <text evidence="1">Belongs to the AB hydrolase superfamily. AB hydrolase 2 family.</text>
</comment>
<accession>A0A4Q2KUA1</accession>
<dbReference type="Proteomes" id="UP000293865">
    <property type="component" value="Unassembled WGS sequence"/>
</dbReference>
<dbReference type="InterPro" id="IPR029058">
    <property type="entry name" value="AB_hydrolase_fold"/>
</dbReference>
<proteinExistence type="inferred from homology"/>
<organism evidence="4 5">
    <name type="scientific">Agromyces albus</name>
    <dbReference type="NCBI Taxonomy" id="205332"/>
    <lineage>
        <taxon>Bacteria</taxon>
        <taxon>Bacillati</taxon>
        <taxon>Actinomycetota</taxon>
        <taxon>Actinomycetes</taxon>
        <taxon>Micrococcales</taxon>
        <taxon>Microbacteriaceae</taxon>
        <taxon>Agromyces</taxon>
    </lineage>
</organism>
<gene>
    <name evidence="4" type="ORF">ESP51_19725</name>
</gene>
<reference evidence="4 5" key="1">
    <citation type="submission" date="2019-01" db="EMBL/GenBank/DDBJ databases">
        <title>Agromyces.</title>
        <authorList>
            <person name="Li J."/>
        </authorList>
    </citation>
    <scope>NUCLEOTIDE SEQUENCE [LARGE SCALE GENOMIC DNA]</scope>
    <source>
        <strain evidence="4 5">DSM 15934</strain>
    </source>
</reference>
<dbReference type="AlphaFoldDB" id="A0A4Q2KUA1"/>
<dbReference type="Gene3D" id="3.40.50.1820">
    <property type="entry name" value="alpha/beta hydrolase"/>
    <property type="match status" value="1"/>
</dbReference>
<dbReference type="InterPro" id="IPR003140">
    <property type="entry name" value="PLipase/COase/thioEstase"/>
</dbReference>
<name>A0A4Q2KUA1_9MICO</name>
<dbReference type="Pfam" id="PF02230">
    <property type="entry name" value="Abhydrolase_2"/>
    <property type="match status" value="1"/>
</dbReference>
<dbReference type="RefSeq" id="WP_129522575.1">
    <property type="nucleotide sequence ID" value="NZ_SDPN01000073.1"/>
</dbReference>
<dbReference type="InterPro" id="IPR050565">
    <property type="entry name" value="LYPA1-2/EST-like"/>
</dbReference>
<comment type="caution">
    <text evidence="4">The sequence shown here is derived from an EMBL/GenBank/DDBJ whole genome shotgun (WGS) entry which is preliminary data.</text>
</comment>
<dbReference type="PANTHER" id="PTHR10655:SF17">
    <property type="entry name" value="LYSOPHOSPHOLIPASE-LIKE PROTEIN 1"/>
    <property type="match status" value="1"/>
</dbReference>
<dbReference type="GO" id="GO:0016787">
    <property type="term" value="F:hydrolase activity"/>
    <property type="evidence" value="ECO:0007669"/>
    <property type="project" value="UniProtKB-KW"/>
</dbReference>
<evidence type="ECO:0000313" key="5">
    <source>
        <dbReference type="Proteomes" id="UP000293865"/>
    </source>
</evidence>
<dbReference type="SUPFAM" id="SSF53474">
    <property type="entry name" value="alpha/beta-Hydrolases"/>
    <property type="match status" value="1"/>
</dbReference>
<evidence type="ECO:0000313" key="4">
    <source>
        <dbReference type="EMBL" id="RXZ66971.1"/>
    </source>
</evidence>
<evidence type="ECO:0000256" key="1">
    <source>
        <dbReference type="ARBA" id="ARBA00006499"/>
    </source>
</evidence>
<keyword evidence="5" id="KW-1185">Reference proteome</keyword>
<protein>
    <submittedName>
        <fullName evidence="4">Phospholipase</fullName>
    </submittedName>
</protein>
<keyword evidence="2" id="KW-0378">Hydrolase</keyword>
<dbReference type="PANTHER" id="PTHR10655">
    <property type="entry name" value="LYSOPHOSPHOLIPASE-RELATED"/>
    <property type="match status" value="1"/>
</dbReference>
<dbReference type="EMBL" id="SDPN01000073">
    <property type="protein sequence ID" value="RXZ66971.1"/>
    <property type="molecule type" value="Genomic_DNA"/>
</dbReference>
<sequence>MTDVRIDDEAVLWSASAADREGRPLLVLLHGYNSNEGDLFGLTPYLPLEPAVASLRAPIFTGYGHAWFALVAEGVELSIEGAELATTAIVAWLDRVAPDASSVGLLGFSQGGAMAIELLRHAPERFAFAVSLAGFALPGERAGDERMSQLAPPVFWGRGTADDVIPAASVVRTQAWLPTHADLDERIYEGLGHSVSERELADAAAFLRARYKPAA</sequence>
<evidence type="ECO:0000256" key="2">
    <source>
        <dbReference type="ARBA" id="ARBA00022801"/>
    </source>
</evidence>
<feature type="domain" description="Phospholipase/carboxylesterase/thioesterase" evidence="3">
    <location>
        <begin position="23"/>
        <end position="209"/>
    </location>
</feature>
<dbReference type="OrthoDB" id="9780848at2"/>
<evidence type="ECO:0000259" key="3">
    <source>
        <dbReference type="Pfam" id="PF02230"/>
    </source>
</evidence>